<evidence type="ECO:0000259" key="8">
    <source>
        <dbReference type="Pfam" id="PF01555"/>
    </source>
</evidence>
<dbReference type="OrthoDB" id="9800801at2"/>
<dbReference type="PANTHER" id="PTHR38590">
    <property type="entry name" value="BLL0828 PROTEIN"/>
    <property type="match status" value="1"/>
</dbReference>
<evidence type="ECO:0000256" key="4">
    <source>
        <dbReference type="ARBA" id="ARBA00022679"/>
    </source>
</evidence>
<keyword evidence="3 10" id="KW-0489">Methyltransferase</keyword>
<dbReference type="Pfam" id="PF04480">
    <property type="entry name" value="DUF559"/>
    <property type="match status" value="1"/>
</dbReference>
<dbReference type="InterPro" id="IPR002295">
    <property type="entry name" value="N4/N6-MTase_EcoPI_Mod-like"/>
</dbReference>
<feature type="region of interest" description="Disordered" evidence="7">
    <location>
        <begin position="1"/>
        <end position="47"/>
    </location>
</feature>
<dbReference type="InterPro" id="IPR011335">
    <property type="entry name" value="Restrct_endonuc-II-like"/>
</dbReference>
<dbReference type="EnsemblBacteria" id="AAM72952">
    <property type="protein sequence ID" value="AAM72952"/>
    <property type="gene ID" value="CT1729"/>
</dbReference>
<evidence type="ECO:0000256" key="2">
    <source>
        <dbReference type="ARBA" id="ARBA00011900"/>
    </source>
</evidence>
<evidence type="ECO:0000259" key="9">
    <source>
        <dbReference type="Pfam" id="PF04480"/>
    </source>
</evidence>
<dbReference type="HOGENOM" id="CLU_007014_0_0_10"/>
<reference evidence="10 11" key="1">
    <citation type="journal article" date="2002" name="Proc. Natl. Acad. Sci. U.S.A.">
        <title>The complete genome sequence of Chlorobium tepidum TLS, a photosynthetic, anaerobic, green-sulfur bacterium.</title>
        <authorList>
            <person name="Eisen J.A."/>
            <person name="Nelson K.E."/>
            <person name="Paulsen I.T."/>
            <person name="Heidelberg J.F."/>
            <person name="Wu M."/>
            <person name="Dodson R.J."/>
            <person name="Deboy R."/>
            <person name="Gwinn M.L."/>
            <person name="Nelson W.C."/>
            <person name="Haft D.H."/>
            <person name="Hickey E.K."/>
            <person name="Peterson J.D."/>
            <person name="Durkin A.S."/>
            <person name="Kolonay J.L."/>
            <person name="Yang F."/>
            <person name="Holt I."/>
            <person name="Umayam L.A."/>
            <person name="Mason T."/>
            <person name="Brenner M."/>
            <person name="Shea T.P."/>
            <person name="Parksey D."/>
            <person name="Nierman W.C."/>
            <person name="Feldblyum T.V."/>
            <person name="Hansen C.L."/>
            <person name="Craven M.B."/>
            <person name="Radune D."/>
            <person name="Vamathevan J."/>
            <person name="Khouri H."/>
            <person name="White O."/>
            <person name="Gruber T.M."/>
            <person name="Ketchum K.A."/>
            <person name="Venter J.C."/>
            <person name="Tettelin H."/>
            <person name="Bryant D.A."/>
            <person name="Fraser C.M."/>
        </authorList>
    </citation>
    <scope>NUCLEOTIDE SEQUENCE [LARGE SCALE GENOMIC DNA]</scope>
    <source>
        <strain evidence="11">ATCC 49652 / DSM 12025 / NBRC 103806 / TLS</strain>
    </source>
</reference>
<dbReference type="SUPFAM" id="SSF53335">
    <property type="entry name" value="S-adenosyl-L-methionine-dependent methyltransferases"/>
    <property type="match status" value="1"/>
</dbReference>
<dbReference type="InterPro" id="IPR002941">
    <property type="entry name" value="DNA_methylase_N4/N6"/>
</dbReference>
<feature type="compositionally biased region" description="Basic and acidic residues" evidence="7">
    <location>
        <begin position="586"/>
        <end position="605"/>
    </location>
</feature>
<dbReference type="Gene3D" id="3.40.50.150">
    <property type="entry name" value="Vaccinia Virus protein VP39"/>
    <property type="match status" value="1"/>
</dbReference>
<dbReference type="REBASE" id="6233">
    <property type="entry name" value="M.CteTORF1729P"/>
</dbReference>
<dbReference type="STRING" id="194439.CT1729"/>
<keyword evidence="11" id="KW-1185">Reference proteome</keyword>
<feature type="compositionally biased region" description="Basic and acidic residues" evidence="7">
    <location>
        <begin position="1"/>
        <end position="25"/>
    </location>
</feature>
<evidence type="ECO:0000313" key="10">
    <source>
        <dbReference type="EMBL" id="AAM72952.1"/>
    </source>
</evidence>
<dbReference type="InterPro" id="IPR007569">
    <property type="entry name" value="DUF559"/>
</dbReference>
<dbReference type="EMBL" id="AE006470">
    <property type="protein sequence ID" value="AAM72952.1"/>
    <property type="molecule type" value="Genomic_DNA"/>
</dbReference>
<evidence type="ECO:0000256" key="5">
    <source>
        <dbReference type="ARBA" id="ARBA00022691"/>
    </source>
</evidence>
<dbReference type="AlphaFoldDB" id="Q8KBQ5"/>
<evidence type="ECO:0000256" key="3">
    <source>
        <dbReference type="ARBA" id="ARBA00022603"/>
    </source>
</evidence>
<feature type="region of interest" description="Disordered" evidence="7">
    <location>
        <begin position="553"/>
        <end position="605"/>
    </location>
</feature>
<proteinExistence type="inferred from homology"/>
<feature type="compositionally biased region" description="Basic and acidic residues" evidence="7">
    <location>
        <begin position="698"/>
        <end position="709"/>
    </location>
</feature>
<evidence type="ECO:0000256" key="1">
    <source>
        <dbReference type="ARBA" id="ARBA00006594"/>
    </source>
</evidence>
<dbReference type="KEGG" id="cte:CT1729"/>
<name>Q8KBQ5_CHLTE</name>
<feature type="region of interest" description="Disordered" evidence="7">
    <location>
        <begin position="677"/>
        <end position="709"/>
    </location>
</feature>
<dbReference type="GO" id="GO:0009007">
    <property type="term" value="F:site-specific DNA-methyltransferase (adenine-specific) activity"/>
    <property type="evidence" value="ECO:0007669"/>
    <property type="project" value="UniProtKB-EC"/>
</dbReference>
<dbReference type="InterPro" id="IPR047216">
    <property type="entry name" value="Endonuclease_DUF559_bact"/>
</dbReference>
<dbReference type="PANTHER" id="PTHR38590:SF1">
    <property type="entry name" value="BLL0828 PROTEIN"/>
    <property type="match status" value="1"/>
</dbReference>
<keyword evidence="4" id="KW-0808">Transferase</keyword>
<organism evidence="10 11">
    <name type="scientific">Chlorobaculum tepidum (strain ATCC 49652 / DSM 12025 / NBRC 103806 / TLS)</name>
    <name type="common">Chlorobium tepidum</name>
    <dbReference type="NCBI Taxonomy" id="194439"/>
    <lineage>
        <taxon>Bacteria</taxon>
        <taxon>Pseudomonadati</taxon>
        <taxon>Chlorobiota</taxon>
        <taxon>Chlorobiia</taxon>
        <taxon>Chlorobiales</taxon>
        <taxon>Chlorobiaceae</taxon>
        <taxon>Chlorobaculum</taxon>
    </lineage>
</organism>
<comment type="similarity">
    <text evidence="1">Belongs to the N(4)/N(6)-methyltransferase family.</text>
</comment>
<dbReference type="Pfam" id="PF01555">
    <property type="entry name" value="N6_N4_Mtase"/>
    <property type="match status" value="1"/>
</dbReference>
<evidence type="ECO:0000313" key="11">
    <source>
        <dbReference type="Proteomes" id="UP000001007"/>
    </source>
</evidence>
<dbReference type="PRINTS" id="PR00506">
    <property type="entry name" value="D21N6MTFRASE"/>
</dbReference>
<feature type="domain" description="DUF559" evidence="9">
    <location>
        <begin position="715"/>
        <end position="820"/>
    </location>
</feature>
<dbReference type="InterPro" id="IPR029063">
    <property type="entry name" value="SAM-dependent_MTases_sf"/>
</dbReference>
<feature type="compositionally biased region" description="Basic and acidic residues" evidence="7">
    <location>
        <begin position="565"/>
        <end position="579"/>
    </location>
</feature>
<keyword evidence="5" id="KW-0949">S-adenosyl-L-methionine</keyword>
<protein>
    <recommendedName>
        <fullName evidence="2">site-specific DNA-methyltransferase (adenine-specific)</fullName>
        <ecNumber evidence="2">2.1.1.72</ecNumber>
    </recommendedName>
</protein>
<evidence type="ECO:0000256" key="7">
    <source>
        <dbReference type="SAM" id="MobiDB-lite"/>
    </source>
</evidence>
<sequence>MMARKNKTESKRPIESYEHRDKERVNNPPVGLVTPDTDPDAGQKKKTYAYDPHLDPQLVWTGKAEHTSFEVPTVSLHVHERIDPRTIIEAVRKRPSPHPSPTGRGRQGEGMAQLPLFEEERKEPLREAVEFYRHAHGWSNRLIAGDSLLVMNSLLEKEGMAGKVQMIYIDPPYGIKYGSNFQPFVNKRDVKDGKDEDLTAEPEQIRAFRDTWELGIHSYLTYLRDRLLLARELLTESGSIFVQISDENVHHVRELMDEVFGARNFQRVITIKKRSPQPDKFLSGVADYLIWFSKDRDRSKYNQLYWLSEGEYNGNEFVTSDLTSSHEYHRTPFEHEGQVFSPGSRYWSTSIEGLTNLARSGRLVVSGSTLRYKRFNSDWPCQLIGNIWDDVVFAPFLEDKLYAVQTSVKILQRCLLMTTDPGDLVFDPTCGSGTTAYVAEQWGRRWITCDTSRVALTLARQRLMTAVFDYYELAYPSPHPSPSGRGGEENPLPAGEGGRRPGEGTMGVWNGFKYKTVPHVTLKSIANNPEIDGIYARWQAKLEPIRAQLNALLFPSPQPSPKGRGSKEEEAKGRGREENPLLPGEGGRRPGEGFEEWQIPREPDAGWPEKAKALLADWWQLRRQRQEAIDAAIARHAPQETLYDQPFVDKKKTRVTGPFTVEAVPAPAVKSVDEILSSPQPSLKGRGGEENPLLPGEGGRRPGEGKKPLDPEFLEFARQLRKEQTDAEQLLWFLLRDRRLAGLKFRRQHPVEPYVVDFYCHEARLAVELDGGQHNEPDERARDAKREAFLEGKGIRILRFWNNDVLQNTEGVLQAIYDALVSLTPALSQGERELWADASIARSGETLRQGEWRDELLRAGIRGKAGQHIRFARLEPLPGCRWLHADGETRPSDEGADRIRETGPAYSPMRVVVSFGPDHAPLEQRQVQQAWEEARMLDPKPKLLVFAAFQFDPEAAKDIDEMKPELAGMQFLKVQMNADLLTDDLKKKRATNESFWLIGQPDVEVRKEKDGRYVVEVHGFDYYNTKNGGVESGGEDKIAVWLLDTDYDSRSLYPRQVFFPMTGEKDGWARLAKNLKAEIDEALIEAYRGTVSLPFAPGAHKRIAVKIVDDRGIESLKVMEVE</sequence>
<dbReference type="GO" id="GO:0008170">
    <property type="term" value="F:N-methyltransferase activity"/>
    <property type="evidence" value="ECO:0007669"/>
    <property type="project" value="InterPro"/>
</dbReference>
<evidence type="ECO:0000256" key="6">
    <source>
        <dbReference type="ARBA" id="ARBA00047942"/>
    </source>
</evidence>
<dbReference type="Gene3D" id="3.40.960.10">
    <property type="entry name" value="VSR Endonuclease"/>
    <property type="match status" value="1"/>
</dbReference>
<accession>Q8KBQ5</accession>
<dbReference type="eggNOG" id="COG2852">
    <property type="taxonomic scope" value="Bacteria"/>
</dbReference>
<dbReference type="EC" id="2.1.1.72" evidence="2"/>
<dbReference type="GO" id="GO:0032259">
    <property type="term" value="P:methylation"/>
    <property type="evidence" value="ECO:0007669"/>
    <property type="project" value="UniProtKB-KW"/>
</dbReference>
<comment type="catalytic activity">
    <reaction evidence="6">
        <text>a 2'-deoxyadenosine in DNA + S-adenosyl-L-methionine = an N(6)-methyl-2'-deoxyadenosine in DNA + S-adenosyl-L-homocysteine + H(+)</text>
        <dbReference type="Rhea" id="RHEA:15197"/>
        <dbReference type="Rhea" id="RHEA-COMP:12418"/>
        <dbReference type="Rhea" id="RHEA-COMP:12419"/>
        <dbReference type="ChEBI" id="CHEBI:15378"/>
        <dbReference type="ChEBI" id="CHEBI:57856"/>
        <dbReference type="ChEBI" id="CHEBI:59789"/>
        <dbReference type="ChEBI" id="CHEBI:90615"/>
        <dbReference type="ChEBI" id="CHEBI:90616"/>
        <dbReference type="EC" id="2.1.1.72"/>
    </reaction>
</comment>
<gene>
    <name evidence="10" type="ordered locus">CT1729</name>
</gene>
<dbReference type="InterPro" id="IPR002052">
    <property type="entry name" value="DNA_methylase_N6_adenine_CS"/>
</dbReference>
<dbReference type="PROSITE" id="PS00092">
    <property type="entry name" value="N6_MTASE"/>
    <property type="match status" value="1"/>
</dbReference>
<dbReference type="CDD" id="cd01038">
    <property type="entry name" value="Endonuclease_DUF559"/>
    <property type="match status" value="1"/>
</dbReference>
<dbReference type="SUPFAM" id="SSF52980">
    <property type="entry name" value="Restriction endonuclease-like"/>
    <property type="match status" value="1"/>
</dbReference>
<feature type="region of interest" description="Disordered" evidence="7">
    <location>
        <begin position="479"/>
        <end position="506"/>
    </location>
</feature>
<dbReference type="Proteomes" id="UP000001007">
    <property type="component" value="Chromosome"/>
</dbReference>
<dbReference type="eggNOG" id="COG2189">
    <property type="taxonomic scope" value="Bacteria"/>
</dbReference>
<dbReference type="GO" id="GO:0003677">
    <property type="term" value="F:DNA binding"/>
    <property type="evidence" value="ECO:0007669"/>
    <property type="project" value="InterPro"/>
</dbReference>
<dbReference type="PATRIC" id="fig|194439.7.peg.1564"/>
<feature type="domain" description="DNA methylase N-4/N-6" evidence="8">
    <location>
        <begin position="164"/>
        <end position="459"/>
    </location>
</feature>